<comment type="caution">
    <text evidence="2">The sequence shown here is derived from an EMBL/GenBank/DDBJ whole genome shotgun (WGS) entry which is preliminary data.</text>
</comment>
<reference evidence="2 3" key="1">
    <citation type="submission" date="2009-04" db="EMBL/GenBank/DDBJ databases">
        <authorList>
            <person name="Reysenbach A.-L."/>
            <person name="Heidelberg J.F."/>
            <person name="Nelson W.C."/>
        </authorList>
    </citation>
    <scope>NUCLEOTIDE SEQUENCE [LARGE SCALE GENOMIC DNA]</scope>
    <source>
        <strain evidence="2 3">SS-5</strain>
    </source>
</reference>
<gene>
    <name evidence="2" type="ORF">SULYE_0827</name>
</gene>
<dbReference type="GO" id="GO:0009055">
    <property type="term" value="F:electron transfer activity"/>
    <property type="evidence" value="ECO:0007669"/>
    <property type="project" value="InterPro"/>
</dbReference>
<dbReference type="GO" id="GO:0020037">
    <property type="term" value="F:heme binding"/>
    <property type="evidence" value="ECO:0007669"/>
    <property type="project" value="InterPro"/>
</dbReference>
<dbReference type="RefSeq" id="WP_007546689.1">
    <property type="nucleotide sequence ID" value="NZ_ABZS01000066.1"/>
</dbReference>
<sequence>MKKVIISTLVLASVAFAQEIKLEKPPQTLSKYYPPNSNKFEFLNSMYAMSTAFTGMFVNIQENDWNNALKWANILRENYLNIGKLVPEYDKVLKKSEIDQLVNAVKEKNFDKVKLNADIVGKSCAQCHQKQQITTKIMYNYPSFSLVNLEDPVGRSNLEFEDYMKKMTDSMKKIRIYLEDNKPEKA</sequence>
<accession>C4FJS7</accession>
<feature type="signal peptide" evidence="1">
    <location>
        <begin position="1"/>
        <end position="17"/>
    </location>
</feature>
<feature type="non-terminal residue" evidence="2">
    <location>
        <position position="186"/>
    </location>
</feature>
<keyword evidence="1" id="KW-0732">Signal</keyword>
<dbReference type="AlphaFoldDB" id="C4FJS7"/>
<protein>
    <recommendedName>
        <fullName evidence="4">Cytochrome c domain-containing protein</fullName>
    </recommendedName>
</protein>
<dbReference type="GO" id="GO:0022900">
    <property type="term" value="P:electron transport chain"/>
    <property type="evidence" value="ECO:0007669"/>
    <property type="project" value="InterPro"/>
</dbReference>
<dbReference type="InterPro" id="IPR010980">
    <property type="entry name" value="Cyt_c/b562"/>
</dbReference>
<keyword evidence="3" id="KW-1185">Reference proteome</keyword>
<dbReference type="SUPFAM" id="SSF47175">
    <property type="entry name" value="Cytochromes"/>
    <property type="match status" value="1"/>
</dbReference>
<dbReference type="OrthoDB" id="11226at2"/>
<proteinExistence type="predicted"/>
<evidence type="ECO:0000256" key="1">
    <source>
        <dbReference type="SAM" id="SignalP"/>
    </source>
</evidence>
<evidence type="ECO:0000313" key="2">
    <source>
        <dbReference type="EMBL" id="EEP60665.1"/>
    </source>
</evidence>
<dbReference type="GO" id="GO:0005506">
    <property type="term" value="F:iron ion binding"/>
    <property type="evidence" value="ECO:0007669"/>
    <property type="project" value="InterPro"/>
</dbReference>
<name>C4FJS7_9AQUI</name>
<evidence type="ECO:0008006" key="4">
    <source>
        <dbReference type="Google" id="ProtNLM"/>
    </source>
</evidence>
<evidence type="ECO:0000313" key="3">
    <source>
        <dbReference type="Proteomes" id="UP000005540"/>
    </source>
</evidence>
<organism evidence="2 3">
    <name type="scientific">Sulfurihydrogenibium yellowstonense SS-5</name>
    <dbReference type="NCBI Taxonomy" id="432331"/>
    <lineage>
        <taxon>Bacteria</taxon>
        <taxon>Pseudomonadati</taxon>
        <taxon>Aquificota</taxon>
        <taxon>Aquificia</taxon>
        <taxon>Aquificales</taxon>
        <taxon>Hydrogenothermaceae</taxon>
        <taxon>Sulfurihydrogenibium</taxon>
    </lineage>
</organism>
<feature type="chain" id="PRO_5002938116" description="Cytochrome c domain-containing protein" evidence="1">
    <location>
        <begin position="18"/>
        <end position="186"/>
    </location>
</feature>
<dbReference type="Proteomes" id="UP000005540">
    <property type="component" value="Unassembled WGS sequence"/>
</dbReference>
<dbReference type="EMBL" id="ABZS01000066">
    <property type="protein sequence ID" value="EEP60665.1"/>
    <property type="molecule type" value="Genomic_DNA"/>
</dbReference>